<dbReference type="SUPFAM" id="SSF53448">
    <property type="entry name" value="Nucleotide-diphospho-sugar transferases"/>
    <property type="match status" value="1"/>
</dbReference>
<gene>
    <name evidence="6" type="ORF">Q766_07965</name>
</gene>
<organism evidence="6 7">
    <name type="scientific">Flavobacterium subsaxonicum WB 4.1-42 = DSM 21790</name>
    <dbReference type="NCBI Taxonomy" id="1121898"/>
    <lineage>
        <taxon>Bacteria</taxon>
        <taxon>Pseudomonadati</taxon>
        <taxon>Bacteroidota</taxon>
        <taxon>Flavobacteriia</taxon>
        <taxon>Flavobacteriales</taxon>
        <taxon>Flavobacteriaceae</taxon>
        <taxon>Flavobacterium</taxon>
    </lineage>
</organism>
<accession>A0A0A2MP65</accession>
<dbReference type="InterPro" id="IPR029044">
    <property type="entry name" value="Nucleotide-diphossugar_trans"/>
</dbReference>
<dbReference type="AlphaFoldDB" id="A0A0A2MP65"/>
<dbReference type="OrthoDB" id="9771846at2"/>
<comment type="similarity">
    <text evidence="1">Belongs to the glycosyltransferase 2 family.</text>
</comment>
<evidence type="ECO:0000256" key="2">
    <source>
        <dbReference type="ARBA" id="ARBA00022676"/>
    </source>
</evidence>
<reference evidence="6 7" key="1">
    <citation type="submission" date="2013-09" db="EMBL/GenBank/DDBJ databases">
        <authorList>
            <person name="Zeng Z."/>
            <person name="Chen C."/>
        </authorList>
    </citation>
    <scope>NUCLEOTIDE SEQUENCE [LARGE SCALE GENOMIC DNA]</scope>
    <source>
        <strain evidence="6 7">WB 4.1-42</strain>
    </source>
</reference>
<keyword evidence="4" id="KW-0472">Membrane</keyword>
<keyword evidence="4" id="KW-0812">Transmembrane</keyword>
<dbReference type="EMBL" id="JRLY01000005">
    <property type="protein sequence ID" value="KGO93233.1"/>
    <property type="molecule type" value="Genomic_DNA"/>
</dbReference>
<evidence type="ECO:0000256" key="1">
    <source>
        <dbReference type="ARBA" id="ARBA00006739"/>
    </source>
</evidence>
<dbReference type="Pfam" id="PF00535">
    <property type="entry name" value="Glycos_transf_2"/>
    <property type="match status" value="1"/>
</dbReference>
<dbReference type="eggNOG" id="COG1216">
    <property type="taxonomic scope" value="Bacteria"/>
</dbReference>
<feature type="domain" description="Glycosyltransferase 2-like" evidence="5">
    <location>
        <begin position="7"/>
        <end position="108"/>
    </location>
</feature>
<evidence type="ECO:0000256" key="3">
    <source>
        <dbReference type="ARBA" id="ARBA00022679"/>
    </source>
</evidence>
<evidence type="ECO:0000259" key="5">
    <source>
        <dbReference type="Pfam" id="PF00535"/>
    </source>
</evidence>
<protein>
    <submittedName>
        <fullName evidence="6">Glycosyl transferase</fullName>
    </submittedName>
</protein>
<evidence type="ECO:0000256" key="4">
    <source>
        <dbReference type="SAM" id="Phobius"/>
    </source>
</evidence>
<dbReference type="Proteomes" id="UP000030111">
    <property type="component" value="Unassembled WGS sequence"/>
</dbReference>
<keyword evidence="7" id="KW-1185">Reference proteome</keyword>
<keyword evidence="4" id="KW-1133">Transmembrane helix</keyword>
<dbReference type="STRING" id="1121898.GCA_000422725_01949"/>
<comment type="caution">
    <text evidence="6">The sequence shown here is derived from an EMBL/GenBank/DDBJ whole genome shotgun (WGS) entry which is preliminary data.</text>
</comment>
<evidence type="ECO:0000313" key="7">
    <source>
        <dbReference type="Proteomes" id="UP000030111"/>
    </source>
</evidence>
<dbReference type="GO" id="GO:0016757">
    <property type="term" value="F:glycosyltransferase activity"/>
    <property type="evidence" value="ECO:0007669"/>
    <property type="project" value="UniProtKB-KW"/>
</dbReference>
<sequence>MDKTVFVIIVTYNGARWIDKNITSLLRSTYPVRIIAVDNNSTDNSVALLKKYPEVELIQSPENLGFGKANNIGMKCALELGADYLFLLNQDAWIFDKTIESLTLKVKYQPLFGIISPMHYAANELDLDAAFATYYSRKTDEKNNVATVPFVNAAAWLVSRACIEKVGYFEPLFGHYGEDRNYCDRVLYHNFLIGIDADAKIVHDRTITRNFNKDLIQSRFKILSTLINPNHSFAKAWFLGLKDVAGLPKYFTKFYGIRKVMSLFFSLLCYYIAAIFKIGKLINARKNAQ</sequence>
<evidence type="ECO:0000313" key="6">
    <source>
        <dbReference type="EMBL" id="KGO93233.1"/>
    </source>
</evidence>
<keyword evidence="3 6" id="KW-0808">Transferase</keyword>
<dbReference type="RefSeq" id="WP_026990776.1">
    <property type="nucleotide sequence ID" value="NZ_AUGP01000018.1"/>
</dbReference>
<dbReference type="PANTHER" id="PTHR43179">
    <property type="entry name" value="RHAMNOSYLTRANSFERASE WBBL"/>
    <property type="match status" value="1"/>
</dbReference>
<keyword evidence="2" id="KW-0328">Glycosyltransferase</keyword>
<dbReference type="Gene3D" id="3.90.550.10">
    <property type="entry name" value="Spore Coat Polysaccharide Biosynthesis Protein SpsA, Chain A"/>
    <property type="match status" value="1"/>
</dbReference>
<feature type="transmembrane region" description="Helical" evidence="4">
    <location>
        <begin position="260"/>
        <end position="279"/>
    </location>
</feature>
<name>A0A0A2MP65_9FLAO</name>
<dbReference type="PANTHER" id="PTHR43179:SF12">
    <property type="entry name" value="GALACTOFURANOSYLTRANSFERASE GLFT2"/>
    <property type="match status" value="1"/>
</dbReference>
<proteinExistence type="inferred from homology"/>
<dbReference type="CDD" id="cd04186">
    <property type="entry name" value="GT_2_like_c"/>
    <property type="match status" value="1"/>
</dbReference>
<dbReference type="InterPro" id="IPR001173">
    <property type="entry name" value="Glyco_trans_2-like"/>
</dbReference>